<dbReference type="Pfam" id="PF00219">
    <property type="entry name" value="IGFBP"/>
    <property type="match status" value="1"/>
</dbReference>
<dbReference type="AlphaFoldDB" id="A0A315VSC6"/>
<gene>
    <name evidence="5" type="ORF">CCH79_00005438</name>
</gene>
<dbReference type="PROSITE" id="PS51323">
    <property type="entry name" value="IGFBP_N_2"/>
    <property type="match status" value="1"/>
</dbReference>
<dbReference type="PANTHER" id="PTHR11348:SF18">
    <property type="entry name" value="CCN FAMILY MEMBER 1"/>
    <property type="match status" value="1"/>
</dbReference>
<dbReference type="GO" id="GO:0008201">
    <property type="term" value="F:heparin binding"/>
    <property type="evidence" value="ECO:0007669"/>
    <property type="project" value="TreeGrafter"/>
</dbReference>
<dbReference type="PANTHER" id="PTHR11348">
    <property type="entry name" value="CONNECTIVE TISSUE GROWTH FACTOR-RELATED"/>
    <property type="match status" value="1"/>
</dbReference>
<dbReference type="SUPFAM" id="SSF57184">
    <property type="entry name" value="Growth factor receptor domain"/>
    <property type="match status" value="1"/>
</dbReference>
<accession>A0A315VSC6</accession>
<dbReference type="GO" id="GO:0045597">
    <property type="term" value="P:positive regulation of cell differentiation"/>
    <property type="evidence" value="ECO:0007669"/>
    <property type="project" value="TreeGrafter"/>
</dbReference>
<reference evidence="5 6" key="1">
    <citation type="journal article" date="2018" name="G3 (Bethesda)">
        <title>A High-Quality Reference Genome for the Invasive Mosquitofish Gambusia affinis Using a Chicago Library.</title>
        <authorList>
            <person name="Hoffberg S.L."/>
            <person name="Troendle N.J."/>
            <person name="Glenn T.C."/>
            <person name="Mahmud O."/>
            <person name="Louha S."/>
            <person name="Chalopin D."/>
            <person name="Bennetzen J.L."/>
            <person name="Mauricio R."/>
        </authorList>
    </citation>
    <scope>NUCLEOTIDE SEQUENCE [LARGE SCALE GENOMIC DNA]</scope>
    <source>
        <strain evidence="5">NE01/NJP1002.9</strain>
        <tissue evidence="5">Muscle</tissue>
    </source>
</reference>
<organism evidence="5 6">
    <name type="scientific">Gambusia affinis</name>
    <name type="common">Western mosquitofish</name>
    <name type="synonym">Heterandria affinis</name>
    <dbReference type="NCBI Taxonomy" id="33528"/>
    <lineage>
        <taxon>Eukaryota</taxon>
        <taxon>Metazoa</taxon>
        <taxon>Chordata</taxon>
        <taxon>Craniata</taxon>
        <taxon>Vertebrata</taxon>
        <taxon>Euteleostomi</taxon>
        <taxon>Actinopterygii</taxon>
        <taxon>Neopterygii</taxon>
        <taxon>Teleostei</taxon>
        <taxon>Neoteleostei</taxon>
        <taxon>Acanthomorphata</taxon>
        <taxon>Ovalentaria</taxon>
        <taxon>Atherinomorphae</taxon>
        <taxon>Cyprinodontiformes</taxon>
        <taxon>Poeciliidae</taxon>
        <taxon>Poeciliinae</taxon>
        <taxon>Gambusia</taxon>
    </lineage>
</organism>
<protein>
    <recommendedName>
        <fullName evidence="4">IGFBP N-terminal domain-containing protein</fullName>
    </recommendedName>
</protein>
<keyword evidence="1" id="KW-0732">Signal</keyword>
<evidence type="ECO:0000259" key="4">
    <source>
        <dbReference type="PROSITE" id="PS51323"/>
    </source>
</evidence>
<dbReference type="GO" id="GO:0005178">
    <property type="term" value="F:integrin binding"/>
    <property type="evidence" value="ECO:0007669"/>
    <property type="project" value="TreeGrafter"/>
</dbReference>
<evidence type="ECO:0000313" key="5">
    <source>
        <dbReference type="EMBL" id="PWA25285.1"/>
    </source>
</evidence>
<evidence type="ECO:0000256" key="1">
    <source>
        <dbReference type="ARBA" id="ARBA00022729"/>
    </source>
</evidence>
<proteinExistence type="predicted"/>
<dbReference type="GO" id="GO:0030335">
    <property type="term" value="P:positive regulation of cell migration"/>
    <property type="evidence" value="ECO:0007669"/>
    <property type="project" value="TreeGrafter"/>
</dbReference>
<dbReference type="Proteomes" id="UP000250572">
    <property type="component" value="Unassembled WGS sequence"/>
</dbReference>
<name>A0A315VSC6_GAMAF</name>
<dbReference type="InterPro" id="IPR000867">
    <property type="entry name" value="IGFBP-like"/>
</dbReference>
<comment type="caution">
    <text evidence="5">The sequence shown here is derived from an EMBL/GenBank/DDBJ whole genome shotgun (WGS) entry which is preliminary data.</text>
</comment>
<dbReference type="InterPro" id="IPR009030">
    <property type="entry name" value="Growth_fac_rcpt_cys_sf"/>
</dbReference>
<sequence length="263" mass="27615">MCDVGVSERDRRGWKLGSPPLLVHPGDVVSMLEGDSAITSSGSGGAPGSPGLGRLEEVEEGATPRLAPAAEGKSPHFCNEDTLRELARSEVEGLRSPSGWNRRVELFEKVLGSDDEVLGAHLPDGVNQCVQTPRVLSQDVQQRCCPLGLRGPAAYLLRIIPGQDPPGTQVVQVAVCSDLVTEVSASCPEACQCPPDVPVCAAGVSLMLDSCSCCKVCARQLYDNCSKTQPCDTAKGLECNFGGKSDFAPGICRGMLTSAPHLV</sequence>
<feature type="compositionally biased region" description="Gly residues" evidence="3">
    <location>
        <begin position="42"/>
        <end position="51"/>
    </location>
</feature>
<feature type="domain" description="IGFBP N-terminal" evidence="4">
    <location>
        <begin position="183"/>
        <end position="255"/>
    </location>
</feature>
<dbReference type="GO" id="GO:0007155">
    <property type="term" value="P:cell adhesion"/>
    <property type="evidence" value="ECO:0007669"/>
    <property type="project" value="TreeGrafter"/>
</dbReference>
<dbReference type="InterPro" id="IPR050941">
    <property type="entry name" value="CCN"/>
</dbReference>
<evidence type="ECO:0000256" key="2">
    <source>
        <dbReference type="ARBA" id="ARBA00023157"/>
    </source>
</evidence>
<dbReference type="EMBL" id="NHOQ01001318">
    <property type="protein sequence ID" value="PWA25285.1"/>
    <property type="molecule type" value="Genomic_DNA"/>
</dbReference>
<evidence type="ECO:0000313" key="6">
    <source>
        <dbReference type="Proteomes" id="UP000250572"/>
    </source>
</evidence>
<dbReference type="SMART" id="SM00121">
    <property type="entry name" value="IB"/>
    <property type="match status" value="1"/>
</dbReference>
<keyword evidence="6" id="KW-1185">Reference proteome</keyword>
<dbReference type="GO" id="GO:0007165">
    <property type="term" value="P:signal transduction"/>
    <property type="evidence" value="ECO:0007669"/>
    <property type="project" value="TreeGrafter"/>
</dbReference>
<dbReference type="GO" id="GO:0031012">
    <property type="term" value="C:extracellular matrix"/>
    <property type="evidence" value="ECO:0007669"/>
    <property type="project" value="TreeGrafter"/>
</dbReference>
<evidence type="ECO:0000256" key="3">
    <source>
        <dbReference type="SAM" id="MobiDB-lite"/>
    </source>
</evidence>
<keyword evidence="2" id="KW-1015">Disulfide bond</keyword>
<dbReference type="GO" id="GO:0005615">
    <property type="term" value="C:extracellular space"/>
    <property type="evidence" value="ECO:0007669"/>
    <property type="project" value="TreeGrafter"/>
</dbReference>
<feature type="region of interest" description="Disordered" evidence="3">
    <location>
        <begin position="35"/>
        <end position="54"/>
    </location>
</feature>